<name>A0A9N9NJH2_9GLOM</name>
<keyword evidence="2" id="KW-1185">Reference proteome</keyword>
<dbReference type="Proteomes" id="UP000789508">
    <property type="component" value="Unassembled WGS sequence"/>
</dbReference>
<gene>
    <name evidence="1" type="ORF">ALEPTO_LOCUS13051</name>
</gene>
<comment type="caution">
    <text evidence="1">The sequence shown here is derived from an EMBL/GenBank/DDBJ whole genome shotgun (WGS) entry which is preliminary data.</text>
</comment>
<evidence type="ECO:0000313" key="1">
    <source>
        <dbReference type="EMBL" id="CAG8743623.1"/>
    </source>
</evidence>
<organism evidence="1 2">
    <name type="scientific">Ambispora leptoticha</name>
    <dbReference type="NCBI Taxonomy" id="144679"/>
    <lineage>
        <taxon>Eukaryota</taxon>
        <taxon>Fungi</taxon>
        <taxon>Fungi incertae sedis</taxon>
        <taxon>Mucoromycota</taxon>
        <taxon>Glomeromycotina</taxon>
        <taxon>Glomeromycetes</taxon>
        <taxon>Archaeosporales</taxon>
        <taxon>Ambisporaceae</taxon>
        <taxon>Ambispora</taxon>
    </lineage>
</organism>
<sequence length="67" mass="7319">GAERWRDGHNLRALGDQDRPSVVRELKGVLCEEEKSTIGMIVAPKVTFTDEAIDCAKIPANPNIISS</sequence>
<dbReference type="AlphaFoldDB" id="A0A9N9NJH2"/>
<reference evidence="1" key="1">
    <citation type="submission" date="2021-06" db="EMBL/GenBank/DDBJ databases">
        <authorList>
            <person name="Kallberg Y."/>
            <person name="Tangrot J."/>
            <person name="Rosling A."/>
        </authorList>
    </citation>
    <scope>NUCLEOTIDE SEQUENCE</scope>
    <source>
        <strain evidence="1">FL130A</strain>
    </source>
</reference>
<accession>A0A9N9NJH2</accession>
<dbReference type="EMBL" id="CAJVPS010036611">
    <property type="protein sequence ID" value="CAG8743623.1"/>
    <property type="molecule type" value="Genomic_DNA"/>
</dbReference>
<protein>
    <submittedName>
        <fullName evidence="1">5689_t:CDS:1</fullName>
    </submittedName>
</protein>
<proteinExistence type="predicted"/>
<evidence type="ECO:0000313" key="2">
    <source>
        <dbReference type="Proteomes" id="UP000789508"/>
    </source>
</evidence>
<feature type="non-terminal residue" evidence="1">
    <location>
        <position position="1"/>
    </location>
</feature>